<dbReference type="AlphaFoldDB" id="A0AAW1VVM5"/>
<evidence type="ECO:0000313" key="2">
    <source>
        <dbReference type="EMBL" id="KAK9911097.1"/>
    </source>
</evidence>
<dbReference type="EMBL" id="JBEDUW010000007">
    <property type="protein sequence ID" value="KAK9911097.1"/>
    <property type="molecule type" value="Genomic_DNA"/>
</dbReference>
<proteinExistence type="predicted"/>
<evidence type="ECO:0000313" key="3">
    <source>
        <dbReference type="Proteomes" id="UP001457282"/>
    </source>
</evidence>
<feature type="compositionally biased region" description="Low complexity" evidence="1">
    <location>
        <begin position="116"/>
        <end position="127"/>
    </location>
</feature>
<dbReference type="Proteomes" id="UP001457282">
    <property type="component" value="Unassembled WGS sequence"/>
</dbReference>
<accession>A0AAW1VVM5</accession>
<evidence type="ECO:0000256" key="1">
    <source>
        <dbReference type="SAM" id="MobiDB-lite"/>
    </source>
</evidence>
<feature type="region of interest" description="Disordered" evidence="1">
    <location>
        <begin position="34"/>
        <end position="145"/>
    </location>
</feature>
<feature type="compositionally biased region" description="Basic and acidic residues" evidence="1">
    <location>
        <begin position="92"/>
        <end position="102"/>
    </location>
</feature>
<reference evidence="2 3" key="1">
    <citation type="journal article" date="2023" name="G3 (Bethesda)">
        <title>A chromosome-length genome assembly and annotation of blackberry (Rubus argutus, cv. 'Hillquist').</title>
        <authorList>
            <person name="Bruna T."/>
            <person name="Aryal R."/>
            <person name="Dudchenko O."/>
            <person name="Sargent D.J."/>
            <person name="Mead D."/>
            <person name="Buti M."/>
            <person name="Cavallini A."/>
            <person name="Hytonen T."/>
            <person name="Andres J."/>
            <person name="Pham M."/>
            <person name="Weisz D."/>
            <person name="Mascagni F."/>
            <person name="Usai G."/>
            <person name="Natali L."/>
            <person name="Bassil N."/>
            <person name="Fernandez G.E."/>
            <person name="Lomsadze A."/>
            <person name="Armour M."/>
            <person name="Olukolu B."/>
            <person name="Poorten T."/>
            <person name="Britton C."/>
            <person name="Davik J."/>
            <person name="Ashrafi H."/>
            <person name="Aiden E.L."/>
            <person name="Borodovsky M."/>
            <person name="Worthington M."/>
        </authorList>
    </citation>
    <scope>NUCLEOTIDE SEQUENCE [LARGE SCALE GENOMIC DNA]</scope>
    <source>
        <strain evidence="2">PI 553951</strain>
    </source>
</reference>
<sequence>MTVHAISQVVEILDENARLFKFSSIKHVRIDKAGERLKERRGEEESPVEQQASRTEEAGGEQEGWDEEEEVRAFEEQPSQSPLKPHIVRPAWKAEEAGGHQEECDDVEEDQAVGVHPSQSSHPAQSSLQRTGEEESTLEERGEEVEVHVIEEQPSRPLVEQYSIGHVCIELEDGGHQEGWHDDVQVIDMQPSQSSFPAHPIVELHSIVWEFREEEELEDNWKKEGEKKKVAKLQRISRHNLLLNKLMQLE</sequence>
<feature type="compositionally biased region" description="Basic and acidic residues" evidence="1">
    <location>
        <begin position="34"/>
        <end position="44"/>
    </location>
</feature>
<keyword evidence="3" id="KW-1185">Reference proteome</keyword>
<comment type="caution">
    <text evidence="2">The sequence shown here is derived from an EMBL/GenBank/DDBJ whole genome shotgun (WGS) entry which is preliminary data.</text>
</comment>
<organism evidence="2 3">
    <name type="scientific">Rubus argutus</name>
    <name type="common">Southern blackberry</name>
    <dbReference type="NCBI Taxonomy" id="59490"/>
    <lineage>
        <taxon>Eukaryota</taxon>
        <taxon>Viridiplantae</taxon>
        <taxon>Streptophyta</taxon>
        <taxon>Embryophyta</taxon>
        <taxon>Tracheophyta</taxon>
        <taxon>Spermatophyta</taxon>
        <taxon>Magnoliopsida</taxon>
        <taxon>eudicotyledons</taxon>
        <taxon>Gunneridae</taxon>
        <taxon>Pentapetalae</taxon>
        <taxon>rosids</taxon>
        <taxon>fabids</taxon>
        <taxon>Rosales</taxon>
        <taxon>Rosaceae</taxon>
        <taxon>Rosoideae</taxon>
        <taxon>Rosoideae incertae sedis</taxon>
        <taxon>Rubus</taxon>
    </lineage>
</organism>
<gene>
    <name evidence="2" type="ORF">M0R45_035020</name>
</gene>
<name>A0AAW1VVM5_RUBAR</name>
<protein>
    <submittedName>
        <fullName evidence="2">Uncharacterized protein</fullName>
    </submittedName>
</protein>
<feature type="compositionally biased region" description="Acidic residues" evidence="1">
    <location>
        <begin position="58"/>
        <end position="70"/>
    </location>
</feature>